<reference evidence="3" key="1">
    <citation type="journal article" date="2013" name="Genome Announc.">
        <title>Draft genome sequence of Pseudozyma brasiliensis sp. nov. strain GHG001, a high producer of endo-1,4-xylanase isolated from an insect pest of sugarcane.</title>
        <authorList>
            <person name="Oliveira J.V.D.C."/>
            <person name="dos Santos R.A.C."/>
            <person name="Borges T.A."/>
            <person name="Riano-Pachon D.M."/>
            <person name="Goldman G.H."/>
        </authorList>
    </citation>
    <scope>NUCLEOTIDE SEQUENCE [LARGE SCALE GENOMIC DNA]</scope>
    <source>
        <strain evidence="3">GHG001</strain>
    </source>
</reference>
<dbReference type="OrthoDB" id="271448at2759"/>
<name>V5EW36_KALBG</name>
<gene>
    <name evidence="2" type="ORF">PSEUBRA_SCAF1g00189</name>
</gene>
<evidence type="ECO:0000313" key="3">
    <source>
        <dbReference type="Proteomes" id="UP000019377"/>
    </source>
</evidence>
<dbReference type="HOGENOM" id="CLU_434197_0_0_1"/>
<evidence type="ECO:0000313" key="2">
    <source>
        <dbReference type="EMBL" id="EST09735.1"/>
    </source>
</evidence>
<evidence type="ECO:0000256" key="1">
    <source>
        <dbReference type="SAM" id="MobiDB-lite"/>
    </source>
</evidence>
<organism evidence="2 3">
    <name type="scientific">Kalmanozyma brasiliensis (strain GHG001)</name>
    <name type="common">Yeast</name>
    <name type="synonym">Pseudozyma brasiliensis</name>
    <dbReference type="NCBI Taxonomy" id="1365824"/>
    <lineage>
        <taxon>Eukaryota</taxon>
        <taxon>Fungi</taxon>
        <taxon>Dikarya</taxon>
        <taxon>Basidiomycota</taxon>
        <taxon>Ustilaginomycotina</taxon>
        <taxon>Ustilaginomycetes</taxon>
        <taxon>Ustilaginales</taxon>
        <taxon>Ustilaginaceae</taxon>
        <taxon>Kalmanozyma</taxon>
    </lineage>
</organism>
<dbReference type="Proteomes" id="UP000019377">
    <property type="component" value="Unassembled WGS sequence"/>
</dbReference>
<dbReference type="AlphaFoldDB" id="V5EW36"/>
<accession>V5EW36</accession>
<protein>
    <submittedName>
        <fullName evidence="2">Uncharacterized protein</fullName>
    </submittedName>
</protein>
<keyword evidence="3" id="KW-1185">Reference proteome</keyword>
<feature type="region of interest" description="Disordered" evidence="1">
    <location>
        <begin position="177"/>
        <end position="213"/>
    </location>
</feature>
<feature type="compositionally biased region" description="Polar residues" evidence="1">
    <location>
        <begin position="182"/>
        <end position="200"/>
    </location>
</feature>
<sequence length="630" mass="65497">MRRDTQGVTGTNFCLHGNVPVDVSNACKTHQKRVIPTGGQVDHGIDAGDNGHLAAVNAADGSCDGSPALRKRLVPSPDHIGEIVRNDINADQAVHSAQMGEGSGTTGDSDEGVNNEGAGLGSSITSLVAGLLSGQSSGFGAIEDVVNHGIGLGKQAGVAHANDHPPGATGLEALQDAGGPSLITQGGDANQGAPSVTTQDAASPPPAPARRNIDDPYTAYQILTLVTAAFRESDASIPPPPRIRIFPRTPLGPAMMMMGGGMGGMQILTQMMPVILAGIQAGAKIGVALLQYLEAREIEKAQTQAANRTAIAAEAATAKGSTDVEVATGGTQRTGSEDATGAASAKEEGLVELLEGWSRFGDASTTFTKTMAAHCTAKCVGFVQAARAREGFVDRANKCAGNPNLFGEQEVGSVPGRPVAAFVQRPYDGVHNVNAANSLAAAWIKSPDYSAGSVATKQRQGNGSSLSRRSVSTAQCHAGYQSLFTNVKRPVTAYEHKLFGSVVSDPSSFLHWGLVRSVSQCLTACDQTDGCVFVNIYQQTFSLDNPSIKLTTRSEEAPANEDAGEGEERKKQFAHQPERKKNSFVPGNLTCALYSRCFGECEARIASGGDSPVCFERSRGFCKSKGCAQG</sequence>
<dbReference type="eggNOG" id="ENOG502RDI8">
    <property type="taxonomic scope" value="Eukaryota"/>
</dbReference>
<dbReference type="STRING" id="1365824.V5EW36"/>
<proteinExistence type="predicted"/>
<dbReference type="EMBL" id="KI545851">
    <property type="protein sequence ID" value="EST09735.1"/>
    <property type="molecule type" value="Genomic_DNA"/>
</dbReference>
<feature type="compositionally biased region" description="Basic and acidic residues" evidence="1">
    <location>
        <begin position="566"/>
        <end position="581"/>
    </location>
</feature>
<feature type="region of interest" description="Disordered" evidence="1">
    <location>
        <begin position="95"/>
        <end position="118"/>
    </location>
</feature>
<feature type="region of interest" description="Disordered" evidence="1">
    <location>
        <begin position="550"/>
        <end position="581"/>
    </location>
</feature>